<feature type="compositionally biased region" description="Basic residues" evidence="1">
    <location>
        <begin position="71"/>
        <end position="87"/>
    </location>
</feature>
<evidence type="ECO:0000313" key="2">
    <source>
        <dbReference type="EMBL" id="EGE82477.2"/>
    </source>
</evidence>
<dbReference type="AlphaFoldDB" id="F2TGW4"/>
<organism evidence="2">
    <name type="scientific">Ajellomyces dermatitidis (strain ATCC 18188 / CBS 674.68)</name>
    <name type="common">Blastomyces dermatitidis</name>
    <dbReference type="NCBI Taxonomy" id="653446"/>
    <lineage>
        <taxon>Eukaryota</taxon>
        <taxon>Fungi</taxon>
        <taxon>Dikarya</taxon>
        <taxon>Ascomycota</taxon>
        <taxon>Pezizomycotina</taxon>
        <taxon>Eurotiomycetes</taxon>
        <taxon>Eurotiomycetidae</taxon>
        <taxon>Onygenales</taxon>
        <taxon>Ajellomycetaceae</taxon>
        <taxon>Blastomyces</taxon>
    </lineage>
</organism>
<feature type="compositionally biased region" description="Polar residues" evidence="1">
    <location>
        <begin position="34"/>
        <end position="57"/>
    </location>
</feature>
<evidence type="ECO:0000256" key="1">
    <source>
        <dbReference type="SAM" id="MobiDB-lite"/>
    </source>
</evidence>
<accession>F2TGW4</accession>
<gene>
    <name evidence="2" type="ORF">BDDG_05421</name>
</gene>
<dbReference type="HOGENOM" id="CLU_1371856_0_0_1"/>
<sequence>MLEIDPNNRPTAEDCFEGEPTIDFSIKHSGGTSGLITPTNNRSLSAQTSRVSASADSLRQIPAGSMQTPMPKRHLSSTSSRGHRTKRQRDSIDNASLFQTRSDRTVTNTAIGAAAPFDVGNRRHLEYSYQYADAPDDGDGGGFDRRRWERTMGEDPVEPAARPANWENKGNPGMISAQGPINNYRADHGTQSHKV</sequence>
<proteinExistence type="predicted"/>
<reference evidence="2" key="1">
    <citation type="submission" date="2010-03" db="EMBL/GenBank/DDBJ databases">
        <title>Annotation of Blastomyces dermatitidis strain ATCC 18188.</title>
        <authorList>
            <consortium name="The Broad Institute Genome Sequencing Platform"/>
            <consortium name="Broad Institute Genome Sequencing Center for Infectious Disease."/>
            <person name="Cuomo C."/>
            <person name="Klein B."/>
            <person name="Sullivan T."/>
            <person name="Heitman J."/>
            <person name="Young S."/>
            <person name="Zeng Q."/>
            <person name="Gargeya S."/>
            <person name="Alvarado L."/>
            <person name="Berlin A.M."/>
            <person name="Chapman S.B."/>
            <person name="Chen Z."/>
            <person name="Freedman E."/>
            <person name="Gellesch M."/>
            <person name="Goldberg J."/>
            <person name="Griggs A."/>
            <person name="Gujja S."/>
            <person name="Heilman E."/>
            <person name="Heiman D."/>
            <person name="Howarth C."/>
            <person name="Mehta T."/>
            <person name="Neiman D."/>
            <person name="Pearson M."/>
            <person name="Roberts A."/>
            <person name="Saif S."/>
            <person name="Shea T."/>
            <person name="Shenoy N."/>
            <person name="Sisk P."/>
            <person name="Stolte C."/>
            <person name="Sykes S."/>
            <person name="White J."/>
            <person name="Yandava C."/>
            <person name="Haas B."/>
            <person name="Nusbaum C."/>
            <person name="Birren B."/>
        </authorList>
    </citation>
    <scope>NUCLEOTIDE SEQUENCE [LARGE SCALE GENOMIC DNA]</scope>
    <source>
        <strain evidence="2">ATCC 18188</strain>
    </source>
</reference>
<protein>
    <submittedName>
        <fullName evidence="2">Uncharacterized protein</fullName>
    </submittedName>
</protein>
<feature type="region of interest" description="Disordered" evidence="1">
    <location>
        <begin position="1"/>
        <end position="100"/>
    </location>
</feature>
<dbReference type="EMBL" id="GG749434">
    <property type="protein sequence ID" value="EGE82477.2"/>
    <property type="molecule type" value="Genomic_DNA"/>
</dbReference>
<name>F2TGW4_AJEDA</name>
<dbReference type="Proteomes" id="UP000007802">
    <property type="component" value="Unassembled WGS sequence"/>
</dbReference>
<feature type="region of interest" description="Disordered" evidence="1">
    <location>
        <begin position="152"/>
        <end position="195"/>
    </location>
</feature>
<dbReference type="OrthoDB" id="10462390at2759"/>
<feature type="compositionally biased region" description="Basic and acidic residues" evidence="1">
    <location>
        <begin position="185"/>
        <end position="195"/>
    </location>
</feature>